<dbReference type="EMBL" id="FNYW01000010">
    <property type="protein sequence ID" value="SEI67985.1"/>
    <property type="molecule type" value="Genomic_DNA"/>
</dbReference>
<keyword evidence="1" id="KW-1133">Transmembrane helix</keyword>
<dbReference type="Proteomes" id="UP000198564">
    <property type="component" value="Unassembled WGS sequence"/>
</dbReference>
<reference evidence="3" key="1">
    <citation type="submission" date="2016-10" db="EMBL/GenBank/DDBJ databases">
        <authorList>
            <person name="Varghese N."/>
            <person name="Submissions S."/>
        </authorList>
    </citation>
    <scope>NUCLEOTIDE SEQUENCE [LARGE SCALE GENOMIC DNA]</scope>
    <source>
        <strain evidence="3">DSM 25751</strain>
    </source>
</reference>
<evidence type="ECO:0000256" key="1">
    <source>
        <dbReference type="SAM" id="Phobius"/>
    </source>
</evidence>
<evidence type="ECO:0000313" key="3">
    <source>
        <dbReference type="Proteomes" id="UP000198564"/>
    </source>
</evidence>
<dbReference type="RefSeq" id="WP_091633865.1">
    <property type="nucleotide sequence ID" value="NZ_FNYW01000010.1"/>
</dbReference>
<sequence length="166" mass="19244">MDIRKKTAIKNMRFNRFIFLRYSLALFFFANLNWFIFMIPAKNISLVIPLLMIIGAIFPIKEFLILYDVNKTIELKNTKVYYIVQLILNLLLITSTFQSQIFSVMFPFLNINSYGILGMSSILGLGIVIGLFGLRKITALENDRDKGYKTYMDFKKSLKVSELNGK</sequence>
<proteinExistence type="predicted"/>
<name>A0A1H6SVK4_9LACT</name>
<keyword evidence="1" id="KW-0472">Membrane</keyword>
<feature type="transmembrane region" description="Helical" evidence="1">
    <location>
        <begin position="80"/>
        <end position="102"/>
    </location>
</feature>
<feature type="transmembrane region" description="Helical" evidence="1">
    <location>
        <begin position="20"/>
        <end position="40"/>
    </location>
</feature>
<organism evidence="2 3">
    <name type="scientific">Alkalibacterium gilvum</name>
    <dbReference type="NCBI Taxonomy" id="1130080"/>
    <lineage>
        <taxon>Bacteria</taxon>
        <taxon>Bacillati</taxon>
        <taxon>Bacillota</taxon>
        <taxon>Bacilli</taxon>
        <taxon>Lactobacillales</taxon>
        <taxon>Carnobacteriaceae</taxon>
        <taxon>Alkalibacterium</taxon>
    </lineage>
</organism>
<dbReference type="OrthoDB" id="2166926at2"/>
<keyword evidence="1" id="KW-0812">Transmembrane</keyword>
<dbReference type="AlphaFoldDB" id="A0A1H6SVK4"/>
<protein>
    <submittedName>
        <fullName evidence="2">Uncharacterized protein</fullName>
    </submittedName>
</protein>
<accession>A0A1H6SVK4</accession>
<keyword evidence="3" id="KW-1185">Reference proteome</keyword>
<evidence type="ECO:0000313" key="2">
    <source>
        <dbReference type="EMBL" id="SEI67985.1"/>
    </source>
</evidence>
<dbReference type="STRING" id="1130080.SAMN04488113_11030"/>
<feature type="transmembrane region" description="Helical" evidence="1">
    <location>
        <begin position="46"/>
        <end position="68"/>
    </location>
</feature>
<gene>
    <name evidence="2" type="ORF">SAMN04488113_11030</name>
</gene>
<feature type="transmembrane region" description="Helical" evidence="1">
    <location>
        <begin position="114"/>
        <end position="134"/>
    </location>
</feature>